<name>A0A1M5W2S5_9CLOT</name>
<reference evidence="2 3" key="1">
    <citation type="submission" date="2016-11" db="EMBL/GenBank/DDBJ databases">
        <authorList>
            <person name="Jaros S."/>
            <person name="Januszkiewicz K."/>
            <person name="Wedrychowicz H."/>
        </authorList>
    </citation>
    <scope>NUCLEOTIDE SEQUENCE [LARGE SCALE GENOMIC DNA]</scope>
    <source>
        <strain evidence="2 3">DSM 6191</strain>
    </source>
</reference>
<protein>
    <recommendedName>
        <fullName evidence="1">Peptidase MA-like domain-containing protein</fullName>
    </recommendedName>
</protein>
<organism evidence="2 3">
    <name type="scientific">Clostridium intestinale DSM 6191</name>
    <dbReference type="NCBI Taxonomy" id="1121320"/>
    <lineage>
        <taxon>Bacteria</taxon>
        <taxon>Bacillati</taxon>
        <taxon>Bacillota</taxon>
        <taxon>Clostridia</taxon>
        <taxon>Eubacteriales</taxon>
        <taxon>Clostridiaceae</taxon>
        <taxon>Clostridium</taxon>
    </lineage>
</organism>
<dbReference type="Pfam" id="PF13485">
    <property type="entry name" value="Peptidase_MA_2"/>
    <property type="match status" value="1"/>
</dbReference>
<gene>
    <name evidence="2" type="ORF">SAMN02745941_00900</name>
</gene>
<accession>A0A1M5W2S5</accession>
<proteinExistence type="predicted"/>
<dbReference type="EMBL" id="FQXU01000004">
    <property type="protein sequence ID" value="SHH81816.1"/>
    <property type="molecule type" value="Genomic_DNA"/>
</dbReference>
<feature type="domain" description="Peptidase MA-like" evidence="1">
    <location>
        <begin position="116"/>
        <end position="214"/>
    </location>
</feature>
<evidence type="ECO:0000313" key="2">
    <source>
        <dbReference type="EMBL" id="SHH81816.1"/>
    </source>
</evidence>
<dbReference type="InterPro" id="IPR039568">
    <property type="entry name" value="Peptidase_MA-like_dom"/>
</dbReference>
<evidence type="ECO:0000313" key="3">
    <source>
        <dbReference type="Proteomes" id="UP000184241"/>
    </source>
</evidence>
<dbReference type="RefSeq" id="WP_073017140.1">
    <property type="nucleotide sequence ID" value="NZ_FQXU01000004.1"/>
</dbReference>
<sequence>MANDIDFNKIDSQKENTLNLVKETDNFIVYYMEFDERCIDKVLDDLEKNYHRITSNLNQKLDDKLVIEVYSDLKLLHLALGLSDAPNWIRGGLSEDKIIIASPMNPPPGSDFDNVLKTAVHEFVHIIVNKINKDIPRWLNEGIACFEAKDNNDDWIKETVQKGLTNNKVPTFKDLDTGDDFSTFFDRDGYQYSYTIIESIVEEFGYDKLRNLIKYPNEFKYIFMINEKQLQDKWIDFIKKNYLKVDS</sequence>
<evidence type="ECO:0000259" key="1">
    <source>
        <dbReference type="Pfam" id="PF13485"/>
    </source>
</evidence>
<dbReference type="AlphaFoldDB" id="A0A1M5W2S5"/>
<dbReference type="Proteomes" id="UP000184241">
    <property type="component" value="Unassembled WGS sequence"/>
</dbReference>